<comment type="function">
    <text evidence="2">May be involved in the metabolism of insect hormones and in the breakdown of synthetic insecticides.</text>
</comment>
<evidence type="ECO:0000256" key="8">
    <source>
        <dbReference type="ARBA" id="ARBA00023004"/>
    </source>
</evidence>
<dbReference type="EMBL" id="JAFNEN010000154">
    <property type="protein sequence ID" value="KAG8191698.1"/>
    <property type="molecule type" value="Genomic_DNA"/>
</dbReference>
<evidence type="ECO:0000256" key="11">
    <source>
        <dbReference type="PIRSR" id="PIRSR602403-1"/>
    </source>
</evidence>
<dbReference type="GO" id="GO:0020037">
    <property type="term" value="F:heme binding"/>
    <property type="evidence" value="ECO:0007669"/>
    <property type="project" value="InterPro"/>
</dbReference>
<evidence type="ECO:0000256" key="6">
    <source>
        <dbReference type="ARBA" id="ARBA00022723"/>
    </source>
</evidence>
<dbReference type="AlphaFoldDB" id="A0AAV6V736"/>
<keyword evidence="8 11" id="KW-0408">Iron</keyword>
<evidence type="ECO:0000256" key="9">
    <source>
        <dbReference type="ARBA" id="ARBA00023033"/>
    </source>
</evidence>
<feature type="binding site" description="axial binding residue" evidence="11">
    <location>
        <position position="448"/>
    </location>
    <ligand>
        <name>heme</name>
        <dbReference type="ChEBI" id="CHEBI:30413"/>
    </ligand>
    <ligandPart>
        <name>Fe</name>
        <dbReference type="ChEBI" id="CHEBI:18248"/>
    </ligandPart>
</feature>
<keyword evidence="10" id="KW-0472">Membrane</keyword>
<reference evidence="12 13" key="1">
    <citation type="journal article" date="2022" name="Nat. Ecol. Evol.">
        <title>A masculinizing supergene underlies an exaggerated male reproductive morph in a spider.</title>
        <authorList>
            <person name="Hendrickx F."/>
            <person name="De Corte Z."/>
            <person name="Sonet G."/>
            <person name="Van Belleghem S.M."/>
            <person name="Kostlbacher S."/>
            <person name="Vangestel C."/>
        </authorList>
    </citation>
    <scope>NUCLEOTIDE SEQUENCE [LARGE SCALE GENOMIC DNA]</scope>
    <source>
        <strain evidence="12">W744_W776</strain>
    </source>
</reference>
<name>A0AAV6V736_9ARAC</name>
<dbReference type="Proteomes" id="UP000827092">
    <property type="component" value="Unassembled WGS sequence"/>
</dbReference>
<protein>
    <recommendedName>
        <fullName evidence="14">Cytochrome P450</fullName>
    </recommendedName>
</protein>
<evidence type="ECO:0008006" key="14">
    <source>
        <dbReference type="Google" id="ProtNLM"/>
    </source>
</evidence>
<gene>
    <name evidence="12" type="ORF">JTE90_016485</name>
</gene>
<keyword evidence="9" id="KW-0560">Oxidoreductase</keyword>
<dbReference type="CDD" id="cd20628">
    <property type="entry name" value="CYP4"/>
    <property type="match status" value="1"/>
</dbReference>
<keyword evidence="6 11" id="KW-0479">Metal-binding</keyword>
<dbReference type="PANTHER" id="PTHR24291:SF189">
    <property type="entry name" value="CYTOCHROME P450 4C3-RELATED"/>
    <property type="match status" value="1"/>
</dbReference>
<comment type="caution">
    <text evidence="12">The sequence shown here is derived from an EMBL/GenBank/DDBJ whole genome shotgun (WGS) entry which is preliminary data.</text>
</comment>
<dbReference type="GO" id="GO:0005506">
    <property type="term" value="F:iron ion binding"/>
    <property type="evidence" value="ECO:0007669"/>
    <property type="project" value="InterPro"/>
</dbReference>
<keyword evidence="13" id="KW-1185">Reference proteome</keyword>
<evidence type="ECO:0000313" key="13">
    <source>
        <dbReference type="Proteomes" id="UP000827092"/>
    </source>
</evidence>
<evidence type="ECO:0000256" key="3">
    <source>
        <dbReference type="ARBA" id="ARBA00004586"/>
    </source>
</evidence>
<dbReference type="Gene3D" id="1.10.630.10">
    <property type="entry name" value="Cytochrome P450"/>
    <property type="match status" value="1"/>
</dbReference>
<comment type="similarity">
    <text evidence="4">Belongs to the cytochrome P450 family.</text>
</comment>
<comment type="cofactor">
    <cofactor evidence="1 11">
        <name>heme</name>
        <dbReference type="ChEBI" id="CHEBI:30413"/>
    </cofactor>
</comment>
<evidence type="ECO:0000256" key="7">
    <source>
        <dbReference type="ARBA" id="ARBA00022824"/>
    </source>
</evidence>
<dbReference type="PRINTS" id="PR00465">
    <property type="entry name" value="EP450IV"/>
</dbReference>
<keyword evidence="9" id="KW-0503">Monooxygenase</keyword>
<comment type="subcellular location">
    <subcellularLocation>
        <location evidence="3">Endoplasmic reticulum membrane</location>
    </subcellularLocation>
</comment>
<evidence type="ECO:0000256" key="4">
    <source>
        <dbReference type="ARBA" id="ARBA00010617"/>
    </source>
</evidence>
<accession>A0AAV6V736</accession>
<evidence type="ECO:0000313" key="12">
    <source>
        <dbReference type="EMBL" id="KAG8191698.1"/>
    </source>
</evidence>
<evidence type="ECO:0000256" key="5">
    <source>
        <dbReference type="ARBA" id="ARBA00022617"/>
    </source>
</evidence>
<evidence type="ECO:0000256" key="1">
    <source>
        <dbReference type="ARBA" id="ARBA00001971"/>
    </source>
</evidence>
<dbReference type="PANTHER" id="PTHR24291">
    <property type="entry name" value="CYTOCHROME P450 FAMILY 4"/>
    <property type="match status" value="1"/>
</dbReference>
<keyword evidence="7" id="KW-0256">Endoplasmic reticulum</keyword>
<dbReference type="GO" id="GO:0005789">
    <property type="term" value="C:endoplasmic reticulum membrane"/>
    <property type="evidence" value="ECO:0007669"/>
    <property type="project" value="UniProtKB-SubCell"/>
</dbReference>
<evidence type="ECO:0000256" key="2">
    <source>
        <dbReference type="ARBA" id="ARBA00003690"/>
    </source>
</evidence>
<dbReference type="InterPro" id="IPR001128">
    <property type="entry name" value="Cyt_P450"/>
</dbReference>
<proteinExistence type="inferred from homology"/>
<dbReference type="InterPro" id="IPR036396">
    <property type="entry name" value="Cyt_P450_sf"/>
</dbReference>
<dbReference type="GO" id="GO:0016705">
    <property type="term" value="F:oxidoreductase activity, acting on paired donors, with incorporation or reduction of molecular oxygen"/>
    <property type="evidence" value="ECO:0007669"/>
    <property type="project" value="InterPro"/>
</dbReference>
<sequence>MEPVRSVQLLGICNPAFVLKHIHTRFQYIALPGPKFYLFDFLGAIRYIPWTNKARNGCPLQTMVLQMIEGFARLVSEDLFFFWFGFHPIVIASKPDSIQAVLTDSSLLDKSILYKFIHPILGNGLLTSDGDKWKPRRRLLNPSFRAHVVQEFIPDFNKHSAKLVSVLKEKASGEIVELSTPIAHCVLDIVGDTIVGAHIGAQDNENHEYVEGLRRTFLIAFQRFIKLWYWPEFTFRYSEDGTIFYRSLECICDLRNLVLQRKKKEYQCRGTEESGPKSLMDNLLSFHMEKKNLTEEDIREEVDTFLAAGNESTTASLLFTFYLVGLDKKIQSDAQKELDRIFGDDKLRCVTKEDLAEMSYLECIIKESLRLFPTVPFFGRKVPKGGKTICGFKLPPGTTLLIIPYITHRDPDIFPDPERFDPTRFSPENCANRSHYAYVPFCAGARNCIGQQFAMIEMKVVLAHVLRNFTIESLDPRDKVLAAPEMTLRTADQIRFRVFPRV</sequence>
<dbReference type="PRINTS" id="PR00385">
    <property type="entry name" value="P450"/>
</dbReference>
<dbReference type="InterPro" id="IPR002403">
    <property type="entry name" value="Cyt_P450_E_grp-IV"/>
</dbReference>
<evidence type="ECO:0000256" key="10">
    <source>
        <dbReference type="ARBA" id="ARBA00023136"/>
    </source>
</evidence>
<dbReference type="Pfam" id="PF00067">
    <property type="entry name" value="p450"/>
    <property type="match status" value="1"/>
</dbReference>
<dbReference type="GO" id="GO:0004497">
    <property type="term" value="F:monooxygenase activity"/>
    <property type="evidence" value="ECO:0007669"/>
    <property type="project" value="UniProtKB-KW"/>
</dbReference>
<keyword evidence="5 11" id="KW-0349">Heme</keyword>
<organism evidence="12 13">
    <name type="scientific">Oedothorax gibbosus</name>
    <dbReference type="NCBI Taxonomy" id="931172"/>
    <lineage>
        <taxon>Eukaryota</taxon>
        <taxon>Metazoa</taxon>
        <taxon>Ecdysozoa</taxon>
        <taxon>Arthropoda</taxon>
        <taxon>Chelicerata</taxon>
        <taxon>Arachnida</taxon>
        <taxon>Araneae</taxon>
        <taxon>Araneomorphae</taxon>
        <taxon>Entelegynae</taxon>
        <taxon>Araneoidea</taxon>
        <taxon>Linyphiidae</taxon>
        <taxon>Erigoninae</taxon>
        <taxon>Oedothorax</taxon>
    </lineage>
</organism>
<dbReference type="InterPro" id="IPR050196">
    <property type="entry name" value="Cytochrome_P450_Monoox"/>
</dbReference>
<dbReference type="SUPFAM" id="SSF48264">
    <property type="entry name" value="Cytochrome P450"/>
    <property type="match status" value="1"/>
</dbReference>